<dbReference type="PROSITE" id="PS00092">
    <property type="entry name" value="N6_MTASE"/>
    <property type="match status" value="1"/>
</dbReference>
<comment type="catalytic activity">
    <reaction evidence="5">
        <text>a 2'-deoxyadenosine in DNA + S-adenosyl-L-methionine = an N(6)-methyl-2'-deoxyadenosine in DNA + S-adenosyl-L-homocysteine + H(+)</text>
        <dbReference type="Rhea" id="RHEA:15197"/>
        <dbReference type="Rhea" id="RHEA-COMP:12418"/>
        <dbReference type="Rhea" id="RHEA-COMP:12419"/>
        <dbReference type="ChEBI" id="CHEBI:15378"/>
        <dbReference type="ChEBI" id="CHEBI:57856"/>
        <dbReference type="ChEBI" id="CHEBI:59789"/>
        <dbReference type="ChEBI" id="CHEBI:90615"/>
        <dbReference type="ChEBI" id="CHEBI:90616"/>
        <dbReference type="EC" id="2.1.1.72"/>
    </reaction>
</comment>
<protein>
    <recommendedName>
        <fullName evidence="1">site-specific DNA-methyltransferase (adenine-specific)</fullName>
        <ecNumber evidence="1">2.1.1.72</ecNumber>
    </recommendedName>
</protein>
<keyword evidence="4" id="KW-0949">S-adenosyl-L-methionine</keyword>
<keyword evidence="6" id="KW-0175">Coiled coil</keyword>
<gene>
    <name evidence="7" type="ORF">H9862_05670</name>
</gene>
<dbReference type="EC" id="2.1.1.72" evidence="1"/>
<dbReference type="AlphaFoldDB" id="A0A9D2AI44"/>
<proteinExistence type="predicted"/>
<dbReference type="SUPFAM" id="SSF53335">
    <property type="entry name" value="S-adenosyl-L-methionine-dependent methyltransferases"/>
    <property type="match status" value="1"/>
</dbReference>
<keyword evidence="3" id="KW-0808">Transferase</keyword>
<evidence type="ECO:0000313" key="8">
    <source>
        <dbReference type="Proteomes" id="UP000823964"/>
    </source>
</evidence>
<evidence type="ECO:0000256" key="3">
    <source>
        <dbReference type="ARBA" id="ARBA00022679"/>
    </source>
</evidence>
<dbReference type="InterPro" id="IPR002052">
    <property type="entry name" value="DNA_methylase_N6_adenine_CS"/>
</dbReference>
<dbReference type="GO" id="GO:0003676">
    <property type="term" value="F:nucleic acid binding"/>
    <property type="evidence" value="ECO:0007669"/>
    <property type="project" value="InterPro"/>
</dbReference>
<dbReference type="GO" id="GO:0032259">
    <property type="term" value="P:methylation"/>
    <property type="evidence" value="ECO:0007669"/>
    <property type="project" value="UniProtKB-KW"/>
</dbReference>
<evidence type="ECO:0000313" key="7">
    <source>
        <dbReference type="EMBL" id="HIX20076.1"/>
    </source>
</evidence>
<name>A0A9D2AI44_9BACT</name>
<dbReference type="InterPro" id="IPR012327">
    <property type="entry name" value="MeTrfase_D12"/>
</dbReference>
<reference evidence="7" key="2">
    <citation type="submission" date="2021-04" db="EMBL/GenBank/DDBJ databases">
        <authorList>
            <person name="Gilroy R."/>
        </authorList>
    </citation>
    <scope>NUCLEOTIDE SEQUENCE</scope>
    <source>
        <strain evidence="7">14975</strain>
    </source>
</reference>
<comment type="caution">
    <text evidence="7">The sequence shown here is derived from an EMBL/GenBank/DDBJ whole genome shotgun (WGS) entry which is preliminary data.</text>
</comment>
<reference evidence="7" key="1">
    <citation type="journal article" date="2021" name="PeerJ">
        <title>Extensive microbial diversity within the chicken gut microbiome revealed by metagenomics and culture.</title>
        <authorList>
            <person name="Gilroy R."/>
            <person name="Ravi A."/>
            <person name="Getino M."/>
            <person name="Pursley I."/>
            <person name="Horton D.L."/>
            <person name="Alikhan N.F."/>
            <person name="Baker D."/>
            <person name="Gharbi K."/>
            <person name="Hall N."/>
            <person name="Watson M."/>
            <person name="Adriaenssens E.M."/>
            <person name="Foster-Nyarko E."/>
            <person name="Jarju S."/>
            <person name="Secka A."/>
            <person name="Antonio M."/>
            <person name="Oren A."/>
            <person name="Chaudhuri R.R."/>
            <person name="La Ragione R."/>
            <person name="Hildebrand F."/>
            <person name="Pallen M.J."/>
        </authorList>
    </citation>
    <scope>NUCLEOTIDE SEQUENCE</scope>
    <source>
        <strain evidence="7">14975</strain>
    </source>
</reference>
<evidence type="ECO:0000256" key="1">
    <source>
        <dbReference type="ARBA" id="ARBA00011900"/>
    </source>
</evidence>
<sequence>MPTPDSALPREESPAFLSEQIVTYLGNKRALLPFIDASVKAIRERLGGQSLRAADLFSGSGIVARYLKQHCRLLIANDLESYAACVNRCYLTNAETVDRRELEADLERLRERSAELMPEGGPVSELYAPADDAHIAPGERVFFTRRNALFIDAARRAIDELPASRRDFFLAPLLYGASVHNNTAGVFKGFYKNRRGIGQFGGENRQALSRITGDIELMLPIFSRFSCECRVEQGDAGSLAARLPQLDLCYLDPPYNQHPYGSNYFMLNLIAEYRRPSEISRVSGIPADWNRSAYNSPARARESLFRLVEQCPAKYLLISYNSEGFIGREELTDFLGKLGRVACRETPYNAFRGSRNLRSRPLRVREYLFVLERS</sequence>
<evidence type="ECO:0000256" key="4">
    <source>
        <dbReference type="ARBA" id="ARBA00022691"/>
    </source>
</evidence>
<dbReference type="Proteomes" id="UP000823964">
    <property type="component" value="Unassembled WGS sequence"/>
</dbReference>
<evidence type="ECO:0000256" key="6">
    <source>
        <dbReference type="SAM" id="Coils"/>
    </source>
</evidence>
<keyword evidence="2 7" id="KW-0489">Methyltransferase</keyword>
<organism evidence="7 8">
    <name type="scientific">Candidatus Akkermansia intestinigallinarum</name>
    <dbReference type="NCBI Taxonomy" id="2838431"/>
    <lineage>
        <taxon>Bacteria</taxon>
        <taxon>Pseudomonadati</taxon>
        <taxon>Verrucomicrobiota</taxon>
        <taxon>Verrucomicrobiia</taxon>
        <taxon>Verrucomicrobiales</taxon>
        <taxon>Akkermansiaceae</taxon>
        <taxon>Akkermansia</taxon>
    </lineage>
</organism>
<dbReference type="EMBL" id="DXFQ01000100">
    <property type="protein sequence ID" value="HIX20076.1"/>
    <property type="molecule type" value="Genomic_DNA"/>
</dbReference>
<feature type="coiled-coil region" evidence="6">
    <location>
        <begin position="92"/>
        <end position="119"/>
    </location>
</feature>
<dbReference type="Pfam" id="PF02086">
    <property type="entry name" value="MethyltransfD12"/>
    <property type="match status" value="1"/>
</dbReference>
<dbReference type="GO" id="GO:0009007">
    <property type="term" value="F:site-specific DNA-methyltransferase (adenine-specific) activity"/>
    <property type="evidence" value="ECO:0007669"/>
    <property type="project" value="UniProtKB-EC"/>
</dbReference>
<accession>A0A9D2AI44</accession>
<evidence type="ECO:0000256" key="2">
    <source>
        <dbReference type="ARBA" id="ARBA00022603"/>
    </source>
</evidence>
<evidence type="ECO:0000256" key="5">
    <source>
        <dbReference type="ARBA" id="ARBA00047942"/>
    </source>
</evidence>
<dbReference type="GO" id="GO:0009307">
    <property type="term" value="P:DNA restriction-modification system"/>
    <property type="evidence" value="ECO:0007669"/>
    <property type="project" value="InterPro"/>
</dbReference>
<dbReference type="PRINTS" id="PR00505">
    <property type="entry name" value="D12N6MTFRASE"/>
</dbReference>
<dbReference type="InterPro" id="IPR029063">
    <property type="entry name" value="SAM-dependent_MTases_sf"/>
</dbReference>